<evidence type="ECO:0000256" key="5">
    <source>
        <dbReference type="ARBA" id="ARBA00023002"/>
    </source>
</evidence>
<comment type="similarity">
    <text evidence="2">Belongs to the short-chain dehydrogenases/reductases (SDR) family.</text>
</comment>
<evidence type="ECO:0000256" key="1">
    <source>
        <dbReference type="ARBA" id="ARBA00004606"/>
    </source>
</evidence>
<keyword evidence="4" id="KW-0735">Signal-anchor</keyword>
<dbReference type="InterPro" id="IPR020904">
    <property type="entry name" value="Sc_DH/Rdtase_CS"/>
</dbReference>
<sequence>MTLCSKLAIMDLLHQFLNINVLPPLTFIALLLLMPTFGLLKFLFSLKRYIYIENVAGKVALITGASSGIGEHVAYEYARRGARLVLVARRVDRLQVVADKARQIGSLEVIVVAADVSKVEDCKRFVEEAVNHTLDNVMDHLVNNAGVALIDFFEKVTRFSDFASIMDINFWGSVYSTHYAIPYLRKSKGKIVVISSTAALLTSPRFSFYNASKAALISFFETLRTEFDPDIGITIVTPRLIESEMTKGEILSQVGLKELHTLSIILNIAHPLPLNSKEYAWVQVEATEVCAKAIVDSACSGDMYLTEPPWVKVWCWIKILCLEVFEWGAQSIKAMDFLHKFLGIALPPLMLIVFTIALAPFLLLKFFYFLKRSKYSENVAGKHVAYEYARRRACLALIARREDRLQEVANRARQLGSPEVIVVPADVSKVEDCKRFVDETVNHFGQLDHLVNNAGVARFKLFEDSIQFSDYASIMDINFWGSIYSTHNAVPHLRKRKGKIVVLASAAAWLPIPRLSFYNASKAALVSFFETLRVELGSHIGITIVTPGLIKSEMSAKSPTKLSKAKLATGIPAKSTEGCAKAIVASACRGDMYLTEPSWMKVMFWMKNMFPEVLEWYSHSTFVKRRQTSKDS</sequence>
<dbReference type="FunFam" id="3.40.50.720:FF:000084">
    <property type="entry name" value="Short-chain dehydrogenase reductase"/>
    <property type="match status" value="2"/>
</dbReference>
<feature type="transmembrane region" description="Helical" evidence="6">
    <location>
        <begin position="21"/>
        <end position="44"/>
    </location>
</feature>
<dbReference type="PANTHER" id="PTHR43391">
    <property type="entry name" value="RETINOL DEHYDROGENASE-RELATED"/>
    <property type="match status" value="1"/>
</dbReference>
<dbReference type="AlphaFoldDB" id="A0AAW0KCR2"/>
<reference evidence="7 8" key="1">
    <citation type="journal article" date="2018" name="Sci. Data">
        <title>The draft genome sequence of cork oak.</title>
        <authorList>
            <person name="Ramos A.M."/>
            <person name="Usie A."/>
            <person name="Barbosa P."/>
            <person name="Barros P.M."/>
            <person name="Capote T."/>
            <person name="Chaves I."/>
            <person name="Simoes F."/>
            <person name="Abreu I."/>
            <person name="Carrasquinho I."/>
            <person name="Faro C."/>
            <person name="Guimaraes J.B."/>
            <person name="Mendonca D."/>
            <person name="Nobrega F."/>
            <person name="Rodrigues L."/>
            <person name="Saibo N.J.M."/>
            <person name="Varela M.C."/>
            <person name="Egas C."/>
            <person name="Matos J."/>
            <person name="Miguel C.M."/>
            <person name="Oliveira M.M."/>
            <person name="Ricardo C.P."/>
            <person name="Goncalves S."/>
        </authorList>
    </citation>
    <scope>NUCLEOTIDE SEQUENCE [LARGE SCALE GENOMIC DNA]</scope>
    <source>
        <strain evidence="8">cv. HL8</strain>
    </source>
</reference>
<dbReference type="Gene3D" id="3.40.50.720">
    <property type="entry name" value="NAD(P)-binding Rossmann-like Domain"/>
    <property type="match status" value="2"/>
</dbReference>
<accession>A0AAW0KCR2</accession>
<name>A0AAW0KCR2_QUESU</name>
<dbReference type="PANTHER" id="PTHR43391:SF90">
    <property type="entry name" value="11-BETA-HYDROXYSTEROID DEHYDROGENASE-LIKE 4A-RELATED"/>
    <property type="match status" value="1"/>
</dbReference>
<dbReference type="InterPro" id="IPR036291">
    <property type="entry name" value="NAD(P)-bd_dom_sf"/>
</dbReference>
<keyword evidence="6" id="KW-0472">Membrane</keyword>
<dbReference type="GO" id="GO:0016020">
    <property type="term" value="C:membrane"/>
    <property type="evidence" value="ECO:0007669"/>
    <property type="project" value="UniProtKB-SubCell"/>
</dbReference>
<evidence type="ECO:0000256" key="3">
    <source>
        <dbReference type="ARBA" id="ARBA00022857"/>
    </source>
</evidence>
<dbReference type="EMBL" id="PKMF04000336">
    <property type="protein sequence ID" value="KAK7837109.1"/>
    <property type="molecule type" value="Genomic_DNA"/>
</dbReference>
<proteinExistence type="inferred from homology"/>
<keyword evidence="3" id="KW-0521">NADP</keyword>
<keyword evidence="6" id="KW-0812">Transmembrane</keyword>
<dbReference type="PRINTS" id="PR00080">
    <property type="entry name" value="SDRFAMILY"/>
</dbReference>
<keyword evidence="8" id="KW-1185">Reference proteome</keyword>
<dbReference type="GO" id="GO:0005829">
    <property type="term" value="C:cytosol"/>
    <property type="evidence" value="ECO:0007669"/>
    <property type="project" value="TreeGrafter"/>
</dbReference>
<evidence type="ECO:0000256" key="2">
    <source>
        <dbReference type="ARBA" id="ARBA00006484"/>
    </source>
</evidence>
<gene>
    <name evidence="7" type="primary">HSD2</name>
    <name evidence="7" type="ORF">CFP56_021723</name>
</gene>
<protein>
    <submittedName>
        <fullName evidence="7">11-beta-hydroxysteroid dehydrogenase-like 2</fullName>
    </submittedName>
</protein>
<comment type="subcellular location">
    <subcellularLocation>
        <location evidence="1">Membrane</location>
        <topology evidence="1">Single-pass type II membrane protein</topology>
    </subcellularLocation>
</comment>
<dbReference type="PROSITE" id="PS00061">
    <property type="entry name" value="ADH_SHORT"/>
    <property type="match status" value="2"/>
</dbReference>
<organism evidence="7 8">
    <name type="scientific">Quercus suber</name>
    <name type="common">Cork oak</name>
    <dbReference type="NCBI Taxonomy" id="58331"/>
    <lineage>
        <taxon>Eukaryota</taxon>
        <taxon>Viridiplantae</taxon>
        <taxon>Streptophyta</taxon>
        <taxon>Embryophyta</taxon>
        <taxon>Tracheophyta</taxon>
        <taxon>Spermatophyta</taxon>
        <taxon>Magnoliopsida</taxon>
        <taxon>eudicotyledons</taxon>
        <taxon>Gunneridae</taxon>
        <taxon>Pentapetalae</taxon>
        <taxon>rosids</taxon>
        <taxon>fabids</taxon>
        <taxon>Fagales</taxon>
        <taxon>Fagaceae</taxon>
        <taxon>Quercus</taxon>
    </lineage>
</organism>
<dbReference type="PRINTS" id="PR00081">
    <property type="entry name" value="GDHRDH"/>
</dbReference>
<feature type="transmembrane region" description="Helical" evidence="6">
    <location>
        <begin position="341"/>
        <end position="368"/>
    </location>
</feature>
<dbReference type="SUPFAM" id="SSF51735">
    <property type="entry name" value="NAD(P)-binding Rossmann-fold domains"/>
    <property type="match status" value="2"/>
</dbReference>
<keyword evidence="6" id="KW-1133">Transmembrane helix</keyword>
<dbReference type="Pfam" id="PF00106">
    <property type="entry name" value="adh_short"/>
    <property type="match status" value="2"/>
</dbReference>
<keyword evidence="5" id="KW-0560">Oxidoreductase</keyword>
<evidence type="ECO:0000313" key="8">
    <source>
        <dbReference type="Proteomes" id="UP000237347"/>
    </source>
</evidence>
<comment type="caution">
    <text evidence="7">The sequence shown here is derived from an EMBL/GenBank/DDBJ whole genome shotgun (WGS) entry which is preliminary data.</text>
</comment>
<evidence type="ECO:0000256" key="4">
    <source>
        <dbReference type="ARBA" id="ARBA00022968"/>
    </source>
</evidence>
<dbReference type="Proteomes" id="UP000237347">
    <property type="component" value="Unassembled WGS sequence"/>
</dbReference>
<evidence type="ECO:0000313" key="7">
    <source>
        <dbReference type="EMBL" id="KAK7837109.1"/>
    </source>
</evidence>
<evidence type="ECO:0000256" key="6">
    <source>
        <dbReference type="SAM" id="Phobius"/>
    </source>
</evidence>
<dbReference type="InterPro" id="IPR002347">
    <property type="entry name" value="SDR_fam"/>
</dbReference>
<dbReference type="GO" id="GO:0016491">
    <property type="term" value="F:oxidoreductase activity"/>
    <property type="evidence" value="ECO:0007669"/>
    <property type="project" value="UniProtKB-KW"/>
</dbReference>